<comment type="caution">
    <text evidence="1">The sequence shown here is derived from an EMBL/GenBank/DDBJ whole genome shotgun (WGS) entry which is preliminary data.</text>
</comment>
<dbReference type="AlphaFoldDB" id="A0A928UVR8"/>
<dbReference type="RefSeq" id="WP_196935900.1">
    <property type="nucleotide sequence ID" value="NZ_MU158698.1"/>
</dbReference>
<protein>
    <submittedName>
        <fullName evidence="1">Uncharacterized protein</fullName>
    </submittedName>
</protein>
<name>A0A928UVR8_9SPHI</name>
<keyword evidence="2" id="KW-1185">Reference proteome</keyword>
<reference evidence="1" key="1">
    <citation type="submission" date="2018-02" db="EMBL/GenBank/DDBJ databases">
        <authorList>
            <person name="Vasarhelyi B.M."/>
            <person name="Deshmukh S."/>
            <person name="Balint B."/>
            <person name="Kukolya J."/>
        </authorList>
    </citation>
    <scope>NUCLEOTIDE SEQUENCE</scope>
    <source>
        <strain evidence="1">KB22</strain>
    </source>
</reference>
<sequence>MIVIPKNFEEWKICITDKCKIKLTAEFAENRLAVYSDENIPETQRFVKLYGIEHLQNIRRWLSTILSDNITIEN</sequence>
<gene>
    <name evidence="1" type="ORF">C4F49_03890</name>
</gene>
<accession>A0A928UVR8</accession>
<evidence type="ECO:0000313" key="1">
    <source>
        <dbReference type="EMBL" id="MBE8712818.1"/>
    </source>
</evidence>
<evidence type="ECO:0000313" key="2">
    <source>
        <dbReference type="Proteomes" id="UP000616201"/>
    </source>
</evidence>
<proteinExistence type="predicted"/>
<organism evidence="1 2">
    <name type="scientific">Sphingobacterium hungaricum</name>
    <dbReference type="NCBI Taxonomy" id="2082723"/>
    <lineage>
        <taxon>Bacteria</taxon>
        <taxon>Pseudomonadati</taxon>
        <taxon>Bacteroidota</taxon>
        <taxon>Sphingobacteriia</taxon>
        <taxon>Sphingobacteriales</taxon>
        <taxon>Sphingobacteriaceae</taxon>
        <taxon>Sphingobacterium</taxon>
    </lineage>
</organism>
<dbReference type="EMBL" id="PRDK01000003">
    <property type="protein sequence ID" value="MBE8712818.1"/>
    <property type="molecule type" value="Genomic_DNA"/>
</dbReference>
<dbReference type="Proteomes" id="UP000616201">
    <property type="component" value="Unassembled WGS sequence"/>
</dbReference>